<dbReference type="InterPro" id="IPR001902">
    <property type="entry name" value="SLC26A/SulP_fam"/>
</dbReference>
<feature type="transmembrane region" description="Helical" evidence="5">
    <location>
        <begin position="166"/>
        <end position="185"/>
    </location>
</feature>
<reference evidence="7 8" key="1">
    <citation type="submission" date="2018-02" db="EMBL/GenBank/DDBJ databases">
        <title>Complete genome of the streamlined marine actinobacterium Pontimonas salivibrio CL-TW6 adapted to coastal planktonic lifestype.</title>
        <authorList>
            <person name="Cho B.C."/>
            <person name="Hardies S.C."/>
            <person name="Jang G.I."/>
            <person name="Hwang C.Y."/>
        </authorList>
    </citation>
    <scope>NUCLEOTIDE SEQUENCE [LARGE SCALE GENOMIC DNA]</scope>
    <source>
        <strain evidence="7 8">CL-TW6</strain>
    </source>
</reference>
<comment type="subcellular location">
    <subcellularLocation>
        <location evidence="1">Membrane</location>
        <topology evidence="1">Multi-pass membrane protein</topology>
    </subcellularLocation>
</comment>
<feature type="transmembrane region" description="Helical" evidence="5">
    <location>
        <begin position="329"/>
        <end position="359"/>
    </location>
</feature>
<feature type="transmembrane region" description="Helical" evidence="5">
    <location>
        <begin position="38"/>
        <end position="57"/>
    </location>
</feature>
<gene>
    <name evidence="7" type="ORF">C3B54_11691</name>
</gene>
<feature type="transmembrane region" description="Helical" evidence="5">
    <location>
        <begin position="116"/>
        <end position="138"/>
    </location>
</feature>
<evidence type="ECO:0000256" key="4">
    <source>
        <dbReference type="ARBA" id="ARBA00023136"/>
    </source>
</evidence>
<dbReference type="KEGG" id="psai:C3B54_11691"/>
<dbReference type="GO" id="GO:0055085">
    <property type="term" value="P:transmembrane transport"/>
    <property type="evidence" value="ECO:0007669"/>
    <property type="project" value="InterPro"/>
</dbReference>
<dbReference type="Pfam" id="PF00916">
    <property type="entry name" value="Sulfate_transp"/>
    <property type="match status" value="1"/>
</dbReference>
<feature type="transmembrane region" description="Helical" evidence="5">
    <location>
        <begin position="86"/>
        <end position="104"/>
    </location>
</feature>
<accession>A0A2L2BPS3</accession>
<dbReference type="AlphaFoldDB" id="A0A2L2BPS3"/>
<evidence type="ECO:0000256" key="2">
    <source>
        <dbReference type="ARBA" id="ARBA00022692"/>
    </source>
</evidence>
<keyword evidence="4 5" id="KW-0472">Membrane</keyword>
<evidence type="ECO:0000256" key="1">
    <source>
        <dbReference type="ARBA" id="ARBA00004141"/>
    </source>
</evidence>
<feature type="transmembrane region" description="Helical" evidence="5">
    <location>
        <begin position="379"/>
        <end position="407"/>
    </location>
</feature>
<feature type="transmembrane region" description="Helical" evidence="5">
    <location>
        <begin position="197"/>
        <end position="222"/>
    </location>
</feature>
<dbReference type="GO" id="GO:0016020">
    <property type="term" value="C:membrane"/>
    <property type="evidence" value="ECO:0007669"/>
    <property type="project" value="UniProtKB-SubCell"/>
</dbReference>
<organism evidence="7 8">
    <name type="scientific">Pontimonas salivibrio</name>
    <dbReference type="NCBI Taxonomy" id="1159327"/>
    <lineage>
        <taxon>Bacteria</taxon>
        <taxon>Bacillati</taxon>
        <taxon>Actinomycetota</taxon>
        <taxon>Actinomycetes</taxon>
        <taxon>Micrococcales</taxon>
        <taxon>Microbacteriaceae</taxon>
        <taxon>Pontimonas</taxon>
    </lineage>
</organism>
<keyword evidence="2 5" id="KW-0812">Transmembrane</keyword>
<feature type="transmembrane region" description="Helical" evidence="5">
    <location>
        <begin position="12"/>
        <end position="32"/>
    </location>
</feature>
<evidence type="ECO:0000256" key="3">
    <source>
        <dbReference type="ARBA" id="ARBA00022989"/>
    </source>
</evidence>
<feature type="domain" description="SLC26A/SulP transporter" evidence="6">
    <location>
        <begin position="11"/>
        <end position="369"/>
    </location>
</feature>
<dbReference type="InterPro" id="IPR011547">
    <property type="entry name" value="SLC26A/SulP_dom"/>
</dbReference>
<evidence type="ECO:0000259" key="6">
    <source>
        <dbReference type="Pfam" id="PF00916"/>
    </source>
</evidence>
<sequence>MHVVQHFLGSLKFDVPAGLIVAIVALPLALGFGVTSGAGAASGMVTAIVAGIVAGLLGGSRYQVSGPTGAMVVVLFPIIAEVGMSGLLGVGVIAGALIIGFGILRLGKYVESIPWPVMEGFTLGIAVVIALQQLPLIFEVPRGEGTETFQVAWGTLENVGQTPLHFWPLGLVGATLSIKIGWSALRRRWTGLHHFPPSGVAVVVLSVLAWLIAAPVSTIGALPAAQLFTLNLQWPDLPWGTIVYAAFVVALLGALESLLSARVADAMVKRRDVELVEAYRPNRELIGQGFATMASSFVGGMPATGAIARTAVNVNAGARTRMATVFHAVVLWVFVVALGAIVAHIPTAVLAGVLLGASWRIANPASIVENLRTTWPSRLSYLTTAVVVVAVDLIWGVVIGIVVHAIASWGSSRRPR</sequence>
<proteinExistence type="predicted"/>
<feature type="transmembrane region" description="Helical" evidence="5">
    <location>
        <begin position="242"/>
        <end position="261"/>
    </location>
</feature>
<dbReference type="Proteomes" id="UP000243077">
    <property type="component" value="Chromosome"/>
</dbReference>
<dbReference type="PANTHER" id="PTHR11814">
    <property type="entry name" value="SULFATE TRANSPORTER"/>
    <property type="match status" value="1"/>
</dbReference>
<name>A0A2L2BPS3_9MICO</name>
<evidence type="ECO:0000313" key="8">
    <source>
        <dbReference type="Proteomes" id="UP000243077"/>
    </source>
</evidence>
<dbReference type="EMBL" id="CP026923">
    <property type="protein sequence ID" value="AVG23673.1"/>
    <property type="molecule type" value="Genomic_DNA"/>
</dbReference>
<protein>
    <submittedName>
        <fullName evidence="7">Sulfate MFS transporter-like protein</fullName>
    </submittedName>
</protein>
<evidence type="ECO:0000256" key="5">
    <source>
        <dbReference type="SAM" id="Phobius"/>
    </source>
</evidence>
<keyword evidence="8" id="KW-1185">Reference proteome</keyword>
<evidence type="ECO:0000313" key="7">
    <source>
        <dbReference type="EMBL" id="AVG23673.1"/>
    </source>
</evidence>
<keyword evidence="3 5" id="KW-1133">Transmembrane helix</keyword>